<dbReference type="EMBL" id="ML977186">
    <property type="protein sequence ID" value="KAF1982248.1"/>
    <property type="molecule type" value="Genomic_DNA"/>
</dbReference>
<reference evidence="3" key="1">
    <citation type="journal article" date="2020" name="Stud. Mycol.">
        <title>101 Dothideomycetes genomes: a test case for predicting lifestyles and emergence of pathogens.</title>
        <authorList>
            <person name="Haridas S."/>
            <person name="Albert R."/>
            <person name="Binder M."/>
            <person name="Bloem J."/>
            <person name="Labutti K."/>
            <person name="Salamov A."/>
            <person name="Andreopoulos B."/>
            <person name="Baker S."/>
            <person name="Barry K."/>
            <person name="Bills G."/>
            <person name="Bluhm B."/>
            <person name="Cannon C."/>
            <person name="Castanera R."/>
            <person name="Culley D."/>
            <person name="Daum C."/>
            <person name="Ezra D."/>
            <person name="Gonzalez J."/>
            <person name="Henrissat B."/>
            <person name="Kuo A."/>
            <person name="Liang C."/>
            <person name="Lipzen A."/>
            <person name="Lutzoni F."/>
            <person name="Magnuson J."/>
            <person name="Mondo S."/>
            <person name="Nolan M."/>
            <person name="Ohm R."/>
            <person name="Pangilinan J."/>
            <person name="Park H.-J."/>
            <person name="Ramirez L."/>
            <person name="Alfaro M."/>
            <person name="Sun H."/>
            <person name="Tritt A."/>
            <person name="Yoshinaga Y."/>
            <person name="Zwiers L.-H."/>
            <person name="Turgeon B."/>
            <person name="Goodwin S."/>
            <person name="Spatafora J."/>
            <person name="Crous P."/>
            <person name="Grigoriev I."/>
        </authorList>
    </citation>
    <scope>NUCLEOTIDE SEQUENCE</scope>
    <source>
        <strain evidence="3">CBS 113979</strain>
    </source>
</reference>
<name>A0A6G1GND7_9PEZI</name>
<dbReference type="PANTHER" id="PTHR24361">
    <property type="entry name" value="MITOGEN-ACTIVATED KINASE KINASE KINASE"/>
    <property type="match status" value="1"/>
</dbReference>
<dbReference type="Pfam" id="PF00069">
    <property type="entry name" value="Pkinase"/>
    <property type="match status" value="1"/>
</dbReference>
<dbReference type="InterPro" id="IPR011009">
    <property type="entry name" value="Kinase-like_dom_sf"/>
</dbReference>
<feature type="region of interest" description="Disordered" evidence="1">
    <location>
        <begin position="165"/>
        <end position="191"/>
    </location>
</feature>
<proteinExistence type="predicted"/>
<sequence>MKGLQHNHIIAFLGSYEKNKDVGIVMFPVASYDLKTYMEKVSAYNKDHLEEHAPKPHTRVAKLKSFFPCICQALLYLHGQDRPIKHKDIKPTNILIDRFDGVILADFGISKDYLSQSETVTDGPTQNTKIFTYHRKVMSRARSSSATVPGASPRPETHIDAIQENQKSSTSETGMFDSQQQSPTVPDVPRAPSAIDELLNMSNHENSQKTPRNIPPHFLAPQNSILPAPSQPSSEGGASRITTEEATPALISSNDSPSPEERPEDENIRVYIKGRVRYIDDLSSLKKKTFIVYDGETGLYGVGGFDELDLRYGYLVALPKGDGWVFHTPAGVLNLWRDLPLRVNLKRTLGIIRHLLVQGDYTTEMLVATHLQ</sequence>
<dbReference type="AlphaFoldDB" id="A0A6G1GND7"/>
<dbReference type="PROSITE" id="PS00108">
    <property type="entry name" value="PROTEIN_KINASE_ST"/>
    <property type="match status" value="1"/>
</dbReference>
<dbReference type="PROSITE" id="PS50011">
    <property type="entry name" value="PROTEIN_KINASE_DOM"/>
    <property type="match status" value="1"/>
</dbReference>
<dbReference type="InterPro" id="IPR053235">
    <property type="entry name" value="Ser_Thr_kinase"/>
</dbReference>
<dbReference type="CDD" id="cd00180">
    <property type="entry name" value="PKc"/>
    <property type="match status" value="1"/>
</dbReference>
<dbReference type="GO" id="GO:0005737">
    <property type="term" value="C:cytoplasm"/>
    <property type="evidence" value="ECO:0007669"/>
    <property type="project" value="TreeGrafter"/>
</dbReference>
<evidence type="ECO:0000313" key="3">
    <source>
        <dbReference type="EMBL" id="KAF1982248.1"/>
    </source>
</evidence>
<dbReference type="InterPro" id="IPR000719">
    <property type="entry name" value="Prot_kinase_dom"/>
</dbReference>
<evidence type="ECO:0000259" key="2">
    <source>
        <dbReference type="PROSITE" id="PS50011"/>
    </source>
</evidence>
<dbReference type="InterPro" id="IPR008271">
    <property type="entry name" value="Ser/Thr_kinase_AS"/>
</dbReference>
<gene>
    <name evidence="3" type="ORF">K402DRAFT_424686</name>
</gene>
<feature type="compositionally biased region" description="Polar residues" evidence="1">
    <location>
        <begin position="165"/>
        <end position="184"/>
    </location>
</feature>
<dbReference type="GO" id="GO:0004674">
    <property type="term" value="F:protein serine/threonine kinase activity"/>
    <property type="evidence" value="ECO:0007669"/>
    <property type="project" value="TreeGrafter"/>
</dbReference>
<feature type="domain" description="Protein kinase" evidence="2">
    <location>
        <begin position="1"/>
        <end position="272"/>
    </location>
</feature>
<dbReference type="GO" id="GO:0005524">
    <property type="term" value="F:ATP binding"/>
    <property type="evidence" value="ECO:0007669"/>
    <property type="project" value="InterPro"/>
</dbReference>
<evidence type="ECO:0000313" key="4">
    <source>
        <dbReference type="Proteomes" id="UP000800041"/>
    </source>
</evidence>
<accession>A0A6G1GND7</accession>
<dbReference type="SUPFAM" id="SSF56112">
    <property type="entry name" value="Protein kinase-like (PK-like)"/>
    <property type="match status" value="1"/>
</dbReference>
<organism evidence="3 4">
    <name type="scientific">Aulographum hederae CBS 113979</name>
    <dbReference type="NCBI Taxonomy" id="1176131"/>
    <lineage>
        <taxon>Eukaryota</taxon>
        <taxon>Fungi</taxon>
        <taxon>Dikarya</taxon>
        <taxon>Ascomycota</taxon>
        <taxon>Pezizomycotina</taxon>
        <taxon>Dothideomycetes</taxon>
        <taxon>Pleosporomycetidae</taxon>
        <taxon>Aulographales</taxon>
        <taxon>Aulographaceae</taxon>
    </lineage>
</organism>
<dbReference type="Gene3D" id="1.10.510.10">
    <property type="entry name" value="Transferase(Phosphotransferase) domain 1"/>
    <property type="match status" value="1"/>
</dbReference>
<dbReference type="OrthoDB" id="4062651at2759"/>
<keyword evidence="4" id="KW-1185">Reference proteome</keyword>
<evidence type="ECO:0000256" key="1">
    <source>
        <dbReference type="SAM" id="MobiDB-lite"/>
    </source>
</evidence>
<protein>
    <recommendedName>
        <fullName evidence="2">Protein kinase domain-containing protein</fullName>
    </recommendedName>
</protein>
<feature type="compositionally biased region" description="Polar residues" evidence="1">
    <location>
        <begin position="221"/>
        <end position="245"/>
    </location>
</feature>
<feature type="region of interest" description="Disordered" evidence="1">
    <location>
        <begin position="205"/>
        <end position="267"/>
    </location>
</feature>
<dbReference type="Proteomes" id="UP000800041">
    <property type="component" value="Unassembled WGS sequence"/>
</dbReference>